<dbReference type="Proteomes" id="UP000887159">
    <property type="component" value="Unassembled WGS sequence"/>
</dbReference>
<accession>A0A8X6V109</accession>
<dbReference type="AlphaFoldDB" id="A0A8X6V109"/>
<sequence>MSLMSPHLSFLPTYRASSKRPLCLVSLAHMGRSQLVSRVRQRSILSVKLTRQIIAYMWWARLFVKRAGRLYPLTNRVGL</sequence>
<evidence type="ECO:0000313" key="1">
    <source>
        <dbReference type="EMBL" id="GFX89189.1"/>
    </source>
</evidence>
<keyword evidence="2" id="KW-1185">Reference proteome</keyword>
<protein>
    <submittedName>
        <fullName evidence="1">Uncharacterized protein</fullName>
    </submittedName>
</protein>
<reference evidence="1" key="1">
    <citation type="submission" date="2020-08" db="EMBL/GenBank/DDBJ databases">
        <title>Multicomponent nature underlies the extraordinary mechanical properties of spider dragline silk.</title>
        <authorList>
            <person name="Kono N."/>
            <person name="Nakamura H."/>
            <person name="Mori M."/>
            <person name="Yoshida Y."/>
            <person name="Ohtoshi R."/>
            <person name="Malay A.D."/>
            <person name="Moran D.A.P."/>
            <person name="Tomita M."/>
            <person name="Numata K."/>
            <person name="Arakawa K."/>
        </authorList>
    </citation>
    <scope>NUCLEOTIDE SEQUENCE</scope>
</reference>
<comment type="caution">
    <text evidence="1">The sequence shown here is derived from an EMBL/GenBank/DDBJ whole genome shotgun (WGS) entry which is preliminary data.</text>
</comment>
<name>A0A8X6V109_TRICX</name>
<evidence type="ECO:0000313" key="2">
    <source>
        <dbReference type="Proteomes" id="UP000887159"/>
    </source>
</evidence>
<gene>
    <name evidence="1" type="ORF">TNCV_20851</name>
</gene>
<organism evidence="1 2">
    <name type="scientific">Trichonephila clavipes</name>
    <name type="common">Golden silk orbweaver</name>
    <name type="synonym">Nephila clavipes</name>
    <dbReference type="NCBI Taxonomy" id="2585209"/>
    <lineage>
        <taxon>Eukaryota</taxon>
        <taxon>Metazoa</taxon>
        <taxon>Ecdysozoa</taxon>
        <taxon>Arthropoda</taxon>
        <taxon>Chelicerata</taxon>
        <taxon>Arachnida</taxon>
        <taxon>Araneae</taxon>
        <taxon>Araneomorphae</taxon>
        <taxon>Entelegynae</taxon>
        <taxon>Araneoidea</taxon>
        <taxon>Nephilidae</taxon>
        <taxon>Trichonephila</taxon>
    </lineage>
</organism>
<proteinExistence type="predicted"/>
<dbReference type="EMBL" id="BMAU01021068">
    <property type="protein sequence ID" value="GFX89189.1"/>
    <property type="molecule type" value="Genomic_DNA"/>
</dbReference>